<keyword evidence="1" id="KW-0472">Membrane</keyword>
<keyword evidence="1" id="KW-0812">Transmembrane</keyword>
<evidence type="ECO:0000313" key="4">
    <source>
        <dbReference type="Proteomes" id="UP001519328"/>
    </source>
</evidence>
<dbReference type="RefSeq" id="WP_209481415.1">
    <property type="nucleotide sequence ID" value="NZ_JAGGKK010000016.1"/>
</dbReference>
<feature type="transmembrane region" description="Helical" evidence="1">
    <location>
        <begin position="6"/>
        <end position="29"/>
    </location>
</feature>
<dbReference type="InterPro" id="IPR018649">
    <property type="entry name" value="SHOCT"/>
</dbReference>
<evidence type="ECO:0000256" key="1">
    <source>
        <dbReference type="SAM" id="Phobius"/>
    </source>
</evidence>
<dbReference type="EMBL" id="JAGGKK010000016">
    <property type="protein sequence ID" value="MBP1949948.1"/>
    <property type="molecule type" value="Genomic_DNA"/>
</dbReference>
<evidence type="ECO:0000259" key="2">
    <source>
        <dbReference type="Pfam" id="PF09851"/>
    </source>
</evidence>
<feature type="domain" description="SHOCT" evidence="2">
    <location>
        <begin position="40"/>
        <end position="66"/>
    </location>
</feature>
<comment type="caution">
    <text evidence="3">The sequence shown here is derived from an EMBL/GenBank/DDBJ whole genome shotgun (WGS) entry which is preliminary data.</text>
</comment>
<gene>
    <name evidence="3" type="ORF">J2Z82_002904</name>
</gene>
<sequence length="72" mass="8406">MHMMNGYGFFGWVMIIFWIGLFILGILLITNYLNGGRKRTPLQILKERLAKGEISEAEYEQLKSVLERDERG</sequence>
<proteinExistence type="predicted"/>
<reference evidence="3 4" key="1">
    <citation type="submission" date="2021-03" db="EMBL/GenBank/DDBJ databases">
        <title>Genomic Encyclopedia of Type Strains, Phase IV (KMG-IV): sequencing the most valuable type-strain genomes for metagenomic binning, comparative biology and taxonomic classification.</title>
        <authorList>
            <person name="Goeker M."/>
        </authorList>
    </citation>
    <scope>NUCLEOTIDE SEQUENCE [LARGE SCALE GENOMIC DNA]</scope>
    <source>
        <strain evidence="3 4">DSM 21085</strain>
    </source>
</reference>
<name>A0ABS4HGI3_9BACI</name>
<keyword evidence="1" id="KW-1133">Transmembrane helix</keyword>
<accession>A0ABS4HGI3</accession>
<evidence type="ECO:0000313" key="3">
    <source>
        <dbReference type="EMBL" id="MBP1949948.1"/>
    </source>
</evidence>
<protein>
    <submittedName>
        <fullName evidence="3">Membrane protein</fullName>
    </submittedName>
</protein>
<dbReference type="Proteomes" id="UP001519328">
    <property type="component" value="Unassembled WGS sequence"/>
</dbReference>
<organism evidence="3 4">
    <name type="scientific">Virgibacillus litoralis</name>
    <dbReference type="NCBI Taxonomy" id="578221"/>
    <lineage>
        <taxon>Bacteria</taxon>
        <taxon>Bacillati</taxon>
        <taxon>Bacillota</taxon>
        <taxon>Bacilli</taxon>
        <taxon>Bacillales</taxon>
        <taxon>Bacillaceae</taxon>
        <taxon>Virgibacillus</taxon>
    </lineage>
</organism>
<keyword evidence="4" id="KW-1185">Reference proteome</keyword>
<dbReference type="Pfam" id="PF09851">
    <property type="entry name" value="SHOCT"/>
    <property type="match status" value="1"/>
</dbReference>